<dbReference type="PROSITE" id="PS51832">
    <property type="entry name" value="HD_GYP"/>
    <property type="match status" value="1"/>
</dbReference>
<evidence type="ECO:0000313" key="2">
    <source>
        <dbReference type="EMBL" id="RDE51613.1"/>
    </source>
</evidence>
<dbReference type="AlphaFoldDB" id="A0A369XNB1"/>
<dbReference type="SUPFAM" id="SSF109604">
    <property type="entry name" value="HD-domain/PDEase-like"/>
    <property type="match status" value="1"/>
</dbReference>
<dbReference type="InterPro" id="IPR052020">
    <property type="entry name" value="Cyclic_di-GMP/3'3'-cGAMP_PDE"/>
</dbReference>
<dbReference type="Proteomes" id="UP000253831">
    <property type="component" value="Unassembled WGS sequence"/>
</dbReference>
<feature type="domain" description="HD-GYP" evidence="1">
    <location>
        <begin position="2"/>
        <end position="197"/>
    </location>
</feature>
<accession>A0A369XNB1</accession>
<gene>
    <name evidence="2" type="ORF">DVS81_05515</name>
</gene>
<name>A0A369XNB1_9PROT</name>
<dbReference type="PANTHER" id="PTHR45228:SF5">
    <property type="entry name" value="CYCLIC DI-GMP PHOSPHODIESTERASE VC_1348-RELATED"/>
    <property type="match status" value="1"/>
</dbReference>
<sequence length="202" mass="22269">MSAHVYEGFAEALVAALDLREHETGLHSKRVACHTLVLARCFTTEPTRLRDVYWGALLHDLGKIGIPDAVLLKQGPLDETEWAVMRAHPEAGQRILMPMPALDEAAEIVLCHEERYDGSGYPAGLRGNEIPLGARLFAVLDTLDAMTSDRPYRRGVDFDAAKAEIERMSGSQFDPLAVEVFLQEEATLREMVTLKCGAALLP</sequence>
<reference evidence="2 3" key="1">
    <citation type="submission" date="2018-05" db="EMBL/GenBank/DDBJ databases">
        <title>Integrated omic analyses show evidence that a Ca. Accumulibacter phosphatis strain performs denitrification under micro-aerobic conditions.</title>
        <authorList>
            <person name="Camejo P.Y."/>
            <person name="Katherine M.D."/>
            <person name="Daniel N.R."/>
        </authorList>
    </citation>
    <scope>NUCLEOTIDE SEQUENCE [LARGE SCALE GENOMIC DNA]</scope>
    <source>
        <strain evidence="2">UW-LDO-IC</strain>
    </source>
</reference>
<dbReference type="PANTHER" id="PTHR45228">
    <property type="entry name" value="CYCLIC DI-GMP PHOSPHODIESTERASE TM_0186-RELATED"/>
    <property type="match status" value="1"/>
</dbReference>
<dbReference type="InterPro" id="IPR003607">
    <property type="entry name" value="HD/PDEase_dom"/>
</dbReference>
<protein>
    <submittedName>
        <fullName evidence="2">HD domain-containing protein</fullName>
    </submittedName>
</protein>
<dbReference type="GO" id="GO:0008081">
    <property type="term" value="F:phosphoric diester hydrolase activity"/>
    <property type="evidence" value="ECO:0007669"/>
    <property type="project" value="UniProtKB-ARBA"/>
</dbReference>
<dbReference type="Gene3D" id="1.10.3210.10">
    <property type="entry name" value="Hypothetical protein af1432"/>
    <property type="match status" value="1"/>
</dbReference>
<dbReference type="CDD" id="cd00077">
    <property type="entry name" value="HDc"/>
    <property type="match status" value="1"/>
</dbReference>
<organism evidence="2 3">
    <name type="scientific">Candidatus Accumulibacter meliphilus</name>
    <dbReference type="NCBI Taxonomy" id="2211374"/>
    <lineage>
        <taxon>Bacteria</taxon>
        <taxon>Pseudomonadati</taxon>
        <taxon>Pseudomonadota</taxon>
        <taxon>Betaproteobacteria</taxon>
        <taxon>Candidatus Accumulibacter</taxon>
    </lineage>
</organism>
<comment type="caution">
    <text evidence="2">The sequence shown here is derived from an EMBL/GenBank/DDBJ whole genome shotgun (WGS) entry which is preliminary data.</text>
</comment>
<dbReference type="EMBL" id="QPGA01000006">
    <property type="protein sequence ID" value="RDE51613.1"/>
    <property type="molecule type" value="Genomic_DNA"/>
</dbReference>
<evidence type="ECO:0000313" key="3">
    <source>
        <dbReference type="Proteomes" id="UP000253831"/>
    </source>
</evidence>
<evidence type="ECO:0000259" key="1">
    <source>
        <dbReference type="PROSITE" id="PS51832"/>
    </source>
</evidence>
<dbReference type="InterPro" id="IPR037522">
    <property type="entry name" value="HD_GYP_dom"/>
</dbReference>
<dbReference type="SMART" id="SM00471">
    <property type="entry name" value="HDc"/>
    <property type="match status" value="1"/>
</dbReference>
<dbReference type="Pfam" id="PF13487">
    <property type="entry name" value="HD_5"/>
    <property type="match status" value="1"/>
</dbReference>
<proteinExistence type="predicted"/>